<dbReference type="KEGG" id="tng:GSTEN00022789G001"/>
<keyword evidence="2" id="KW-0812">Transmembrane</keyword>
<evidence type="ECO:0000256" key="1">
    <source>
        <dbReference type="SAM" id="MobiDB-lite"/>
    </source>
</evidence>
<name>Q4S7G8_TETNG</name>
<feature type="transmembrane region" description="Helical" evidence="2">
    <location>
        <begin position="71"/>
        <end position="89"/>
    </location>
</feature>
<sequence length="91" mass="9769">MKVATAKEPAILNASVTTSGHGNSEQDEGRAAEEGKRAVSHFLGGTSVVDGKRMHCGLLEEADMDSTGQDFFFSLSLSLSLFFYLLALWGK</sequence>
<feature type="compositionally biased region" description="Polar residues" evidence="1">
    <location>
        <begin position="14"/>
        <end position="23"/>
    </location>
</feature>
<reference evidence="3" key="1">
    <citation type="journal article" date="2004" name="Nature">
        <title>Genome duplication in the teleost fish Tetraodon nigroviridis reveals the early vertebrate proto-karyotype.</title>
        <authorList>
            <person name="Jaillon O."/>
            <person name="Aury J.-M."/>
            <person name="Brunet F."/>
            <person name="Petit J.-L."/>
            <person name="Stange-Thomann N."/>
            <person name="Mauceli E."/>
            <person name="Bouneau L."/>
            <person name="Fischer C."/>
            <person name="Ozouf-Costaz C."/>
            <person name="Bernot A."/>
            <person name="Nicaud S."/>
            <person name="Jaffe D."/>
            <person name="Fisher S."/>
            <person name="Lutfalla G."/>
            <person name="Dossat C."/>
            <person name="Segurens B."/>
            <person name="Dasilva C."/>
            <person name="Salanoubat M."/>
            <person name="Levy M."/>
            <person name="Boudet N."/>
            <person name="Castellano S."/>
            <person name="Anthouard V."/>
            <person name="Jubin C."/>
            <person name="Castelli V."/>
            <person name="Katinka M."/>
            <person name="Vacherie B."/>
            <person name="Biemont C."/>
            <person name="Skalli Z."/>
            <person name="Cattolico L."/>
            <person name="Poulain J."/>
            <person name="De Berardinis V."/>
            <person name="Cruaud C."/>
            <person name="Duprat S."/>
            <person name="Brottier P."/>
            <person name="Coutanceau J.-P."/>
            <person name="Gouzy J."/>
            <person name="Parra G."/>
            <person name="Lardier G."/>
            <person name="Chapple C."/>
            <person name="McKernan K.J."/>
            <person name="McEwan P."/>
            <person name="Bosak S."/>
            <person name="Kellis M."/>
            <person name="Volff J.-N."/>
            <person name="Guigo R."/>
            <person name="Zody M.C."/>
            <person name="Mesirov J."/>
            <person name="Lindblad-Toh K."/>
            <person name="Birren B."/>
            <person name="Nusbaum C."/>
            <person name="Kahn D."/>
            <person name="Robinson-Rechavi M."/>
            <person name="Laudet V."/>
            <person name="Schachter V."/>
            <person name="Quetier F."/>
            <person name="Saurin W."/>
            <person name="Scarpelli C."/>
            <person name="Wincker P."/>
            <person name="Lander E.S."/>
            <person name="Weissenbach J."/>
            <person name="Roest Crollius H."/>
        </authorList>
    </citation>
    <scope>NUCLEOTIDE SEQUENCE [LARGE SCALE GENOMIC DNA]</scope>
</reference>
<keyword evidence="2" id="KW-1133">Transmembrane helix</keyword>
<accession>Q4S7G8</accession>
<protein>
    <submittedName>
        <fullName evidence="3">(spotted green pufferfish) hypothetical protein</fullName>
    </submittedName>
</protein>
<organism evidence="3">
    <name type="scientific">Tetraodon nigroviridis</name>
    <name type="common">Spotted green pufferfish</name>
    <name type="synonym">Chelonodon nigroviridis</name>
    <dbReference type="NCBI Taxonomy" id="99883"/>
    <lineage>
        <taxon>Eukaryota</taxon>
        <taxon>Metazoa</taxon>
        <taxon>Chordata</taxon>
        <taxon>Craniata</taxon>
        <taxon>Vertebrata</taxon>
        <taxon>Euteleostomi</taxon>
        <taxon>Actinopterygii</taxon>
        <taxon>Neopterygii</taxon>
        <taxon>Teleostei</taxon>
        <taxon>Neoteleostei</taxon>
        <taxon>Acanthomorphata</taxon>
        <taxon>Eupercaria</taxon>
        <taxon>Tetraodontiformes</taxon>
        <taxon>Tetradontoidea</taxon>
        <taxon>Tetraodontidae</taxon>
        <taxon>Tetraodon</taxon>
    </lineage>
</organism>
<comment type="caution">
    <text evidence="3">The sequence shown here is derived from an EMBL/GenBank/DDBJ whole genome shotgun (WGS) entry which is preliminary data.</text>
</comment>
<keyword evidence="2" id="KW-0472">Membrane</keyword>
<proteinExistence type="predicted"/>
<evidence type="ECO:0000256" key="2">
    <source>
        <dbReference type="SAM" id="Phobius"/>
    </source>
</evidence>
<reference evidence="3" key="2">
    <citation type="submission" date="2004-02" db="EMBL/GenBank/DDBJ databases">
        <authorList>
            <consortium name="Genoscope"/>
            <consortium name="Whitehead Institute Centre for Genome Research"/>
        </authorList>
    </citation>
    <scope>NUCLEOTIDE SEQUENCE</scope>
</reference>
<gene>
    <name evidence="3" type="ORF">GSTENG00022789001</name>
</gene>
<feature type="region of interest" description="Disordered" evidence="1">
    <location>
        <begin position="1"/>
        <end position="35"/>
    </location>
</feature>
<dbReference type="AlphaFoldDB" id="Q4S7G8"/>
<dbReference type="EMBL" id="CAAE01014715">
    <property type="protein sequence ID" value="CAG03414.1"/>
    <property type="molecule type" value="Genomic_DNA"/>
</dbReference>
<evidence type="ECO:0000313" key="3">
    <source>
        <dbReference type="EMBL" id="CAG03414.1"/>
    </source>
</evidence>